<evidence type="ECO:0000256" key="4">
    <source>
        <dbReference type="PROSITE-ProRule" id="PRU00433"/>
    </source>
</evidence>
<organism evidence="6 7">
    <name type="scientific">Pedobacter chitinilyticus</name>
    <dbReference type="NCBI Taxonomy" id="2233776"/>
    <lineage>
        <taxon>Bacteria</taxon>
        <taxon>Pseudomonadati</taxon>
        <taxon>Bacteroidota</taxon>
        <taxon>Sphingobacteriia</taxon>
        <taxon>Sphingobacteriales</taxon>
        <taxon>Sphingobacteriaceae</taxon>
        <taxon>Pedobacter</taxon>
    </lineage>
</organism>
<dbReference type="PANTHER" id="PTHR35008:SF8">
    <property type="entry name" value="ALCOHOL DEHYDROGENASE CYTOCHROME C SUBUNIT"/>
    <property type="match status" value="1"/>
</dbReference>
<feature type="domain" description="Cytochrome c" evidence="5">
    <location>
        <begin position="195"/>
        <end position="308"/>
    </location>
</feature>
<dbReference type="GO" id="GO:0009055">
    <property type="term" value="F:electron transfer activity"/>
    <property type="evidence" value="ECO:0007669"/>
    <property type="project" value="InterPro"/>
</dbReference>
<name>A0A3S3PI05_9SPHI</name>
<evidence type="ECO:0000256" key="3">
    <source>
        <dbReference type="ARBA" id="ARBA00023004"/>
    </source>
</evidence>
<evidence type="ECO:0000313" key="7">
    <source>
        <dbReference type="Proteomes" id="UP000284120"/>
    </source>
</evidence>
<dbReference type="Pfam" id="PF00034">
    <property type="entry name" value="Cytochrom_C"/>
    <property type="match status" value="1"/>
</dbReference>
<dbReference type="GO" id="GO:0046872">
    <property type="term" value="F:metal ion binding"/>
    <property type="evidence" value="ECO:0007669"/>
    <property type="project" value="UniProtKB-KW"/>
</dbReference>
<dbReference type="InterPro" id="IPR009056">
    <property type="entry name" value="Cyt_c-like_dom"/>
</dbReference>
<dbReference type="PANTHER" id="PTHR35008">
    <property type="entry name" value="BLL4482 PROTEIN-RELATED"/>
    <property type="match status" value="1"/>
</dbReference>
<proteinExistence type="predicted"/>
<dbReference type="AlphaFoldDB" id="A0A3S3PI05"/>
<keyword evidence="3 4" id="KW-0408">Iron</keyword>
<evidence type="ECO:0000256" key="2">
    <source>
        <dbReference type="ARBA" id="ARBA00022723"/>
    </source>
</evidence>
<sequence length="321" mass="34844">MKIFKFLGIILAIVIFVVLGAGLFINFTQPNVGEAPKIIVSSDSITVERGKYLANHVAVCIDCHSKRDWSLFSGPVVAGTEGSGGEVFDENAGFPGKIYSSNLTPAAFSSWSDGEIYRAITAGVGKDGHALFPLMAYSRFGKMSIEDIQSIIAYLRTLKPIKNSIPKTALDFPVSLLNKLGPKAAEHQVLPEAADSIKYGAYLVNAAGCVDCHSKQDKGKIVEGTAFGGGMEFVQPAGIIRAPNITKHATSGIGNWTREMFIAKFKAFEGNTMKVEKGELNTPMPWKMYSGMTVQDLSAIYSYLQSLQPIDNQVEVRTYKK</sequence>
<keyword evidence="1 4" id="KW-0349">Heme</keyword>
<dbReference type="Gene3D" id="1.10.760.10">
    <property type="entry name" value="Cytochrome c-like domain"/>
    <property type="match status" value="2"/>
</dbReference>
<gene>
    <name evidence="6" type="ORF">DPV69_00510</name>
</gene>
<dbReference type="OrthoDB" id="9809720at2"/>
<keyword evidence="2 4" id="KW-0479">Metal-binding</keyword>
<keyword evidence="7" id="KW-1185">Reference proteome</keyword>
<dbReference type="GO" id="GO:0020037">
    <property type="term" value="F:heme binding"/>
    <property type="evidence" value="ECO:0007669"/>
    <property type="project" value="InterPro"/>
</dbReference>
<accession>A0A3S3PI05</accession>
<dbReference type="PROSITE" id="PS51007">
    <property type="entry name" value="CYTC"/>
    <property type="match status" value="2"/>
</dbReference>
<protein>
    <submittedName>
        <fullName evidence="6">C-type cytochrome</fullName>
    </submittedName>
</protein>
<reference evidence="6 7" key="1">
    <citation type="submission" date="2018-06" db="EMBL/GenBank/DDBJ databases">
        <title>Pedobacter endophyticus sp. nov., an endophytic bacterium isolated from a leaf of Triticum aestivum.</title>
        <authorList>
            <person name="Zhang L."/>
        </authorList>
    </citation>
    <scope>NUCLEOTIDE SEQUENCE [LARGE SCALE GENOMIC DNA]</scope>
    <source>
        <strain evidence="6 7">CM134L-2</strain>
    </source>
</reference>
<dbReference type="RefSeq" id="WP_113645300.1">
    <property type="nucleotide sequence ID" value="NZ_QMHN01000001.1"/>
</dbReference>
<evidence type="ECO:0000256" key="1">
    <source>
        <dbReference type="ARBA" id="ARBA00022617"/>
    </source>
</evidence>
<feature type="domain" description="Cytochrome c" evidence="5">
    <location>
        <begin position="45"/>
        <end position="159"/>
    </location>
</feature>
<dbReference type="SUPFAM" id="SSF46626">
    <property type="entry name" value="Cytochrome c"/>
    <property type="match status" value="2"/>
</dbReference>
<comment type="caution">
    <text evidence="6">The sequence shown here is derived from an EMBL/GenBank/DDBJ whole genome shotgun (WGS) entry which is preliminary data.</text>
</comment>
<evidence type="ECO:0000313" key="6">
    <source>
        <dbReference type="EMBL" id="RWU09862.1"/>
    </source>
</evidence>
<evidence type="ECO:0000259" key="5">
    <source>
        <dbReference type="PROSITE" id="PS51007"/>
    </source>
</evidence>
<dbReference type="EMBL" id="SAYW01000001">
    <property type="protein sequence ID" value="RWU09862.1"/>
    <property type="molecule type" value="Genomic_DNA"/>
</dbReference>
<dbReference type="InterPro" id="IPR036909">
    <property type="entry name" value="Cyt_c-like_dom_sf"/>
</dbReference>
<dbReference type="Proteomes" id="UP000284120">
    <property type="component" value="Unassembled WGS sequence"/>
</dbReference>
<dbReference type="InterPro" id="IPR051459">
    <property type="entry name" value="Cytochrome_c-type_DH"/>
</dbReference>